<dbReference type="RefSeq" id="WP_167472314.1">
    <property type="nucleotide sequence ID" value="NZ_CP046172.1"/>
</dbReference>
<keyword evidence="1" id="KW-1133">Transmembrane helix</keyword>
<keyword evidence="1" id="KW-0472">Membrane</keyword>
<reference evidence="3 4" key="1">
    <citation type="journal article" date="2019" name="ACS Chem. Biol.">
        <title>Identification and Mobilization of a Cryptic Antibiotic Biosynthesis Gene Locus from a Human-Pathogenic Nocardia Isolate.</title>
        <authorList>
            <person name="Herisse M."/>
            <person name="Ishida K."/>
            <person name="Porter J.L."/>
            <person name="Howden B."/>
            <person name="Hertweck C."/>
            <person name="Stinear T.P."/>
            <person name="Pidot S.J."/>
        </authorList>
    </citation>
    <scope>NUCLEOTIDE SEQUENCE [LARGE SCALE GENOMIC DNA]</scope>
    <source>
        <strain evidence="3 4">AUSMDU00012717</strain>
    </source>
</reference>
<dbReference type="KEGG" id="nah:F5544_06310"/>
<dbReference type="AlphaFoldDB" id="A0A6G9Y7Y7"/>
<keyword evidence="1" id="KW-0812">Transmembrane</keyword>
<gene>
    <name evidence="3" type="ORF">F5544_06310</name>
</gene>
<dbReference type="Proteomes" id="UP000503540">
    <property type="component" value="Chromosome"/>
</dbReference>
<accession>A0A6G9Y7Y7</accession>
<evidence type="ECO:0000256" key="1">
    <source>
        <dbReference type="SAM" id="Phobius"/>
    </source>
</evidence>
<feature type="domain" description="DUF2510" evidence="2">
    <location>
        <begin position="42"/>
        <end position="65"/>
    </location>
</feature>
<protein>
    <submittedName>
        <fullName evidence="3">DUF2510 domain-containing protein</fullName>
    </submittedName>
</protein>
<dbReference type="Pfam" id="PF10708">
    <property type="entry name" value="DUF2510"/>
    <property type="match status" value="1"/>
</dbReference>
<feature type="transmembrane region" description="Helical" evidence="1">
    <location>
        <begin position="6"/>
        <end position="30"/>
    </location>
</feature>
<evidence type="ECO:0000313" key="3">
    <source>
        <dbReference type="EMBL" id="QIS09173.1"/>
    </source>
</evidence>
<dbReference type="InterPro" id="IPR018929">
    <property type="entry name" value="DUF2510"/>
</dbReference>
<organism evidence="3 4">
    <name type="scientific">Nocardia arthritidis</name>
    <dbReference type="NCBI Taxonomy" id="228602"/>
    <lineage>
        <taxon>Bacteria</taxon>
        <taxon>Bacillati</taxon>
        <taxon>Actinomycetota</taxon>
        <taxon>Actinomycetes</taxon>
        <taxon>Mycobacteriales</taxon>
        <taxon>Nocardiaceae</taxon>
        <taxon>Nocardia</taxon>
    </lineage>
</organism>
<keyword evidence="4" id="KW-1185">Reference proteome</keyword>
<sequence>MGALSIWHILILLVPIVLIGGVVAIVLAVAKSGKPRPLAFPPGWYPDPTGAPIQRYWDGTKWTAQQPLP</sequence>
<proteinExistence type="predicted"/>
<name>A0A6G9Y7Y7_9NOCA</name>
<evidence type="ECO:0000313" key="4">
    <source>
        <dbReference type="Proteomes" id="UP000503540"/>
    </source>
</evidence>
<dbReference type="EMBL" id="CP046172">
    <property type="protein sequence ID" value="QIS09173.1"/>
    <property type="molecule type" value="Genomic_DNA"/>
</dbReference>
<evidence type="ECO:0000259" key="2">
    <source>
        <dbReference type="Pfam" id="PF10708"/>
    </source>
</evidence>